<dbReference type="PROSITE" id="PS50850">
    <property type="entry name" value="MFS"/>
    <property type="match status" value="1"/>
</dbReference>
<feature type="transmembrane region" description="Helical" evidence="5">
    <location>
        <begin position="414"/>
        <end position="436"/>
    </location>
</feature>
<evidence type="ECO:0000256" key="4">
    <source>
        <dbReference type="ARBA" id="ARBA00023136"/>
    </source>
</evidence>
<dbReference type="PANTHER" id="PTHR23502">
    <property type="entry name" value="MAJOR FACILITATOR SUPERFAMILY"/>
    <property type="match status" value="1"/>
</dbReference>
<comment type="subcellular location">
    <subcellularLocation>
        <location evidence="1">Membrane</location>
        <topology evidence="1">Multi-pass membrane protein</topology>
    </subcellularLocation>
</comment>
<evidence type="ECO:0000259" key="6">
    <source>
        <dbReference type="PROSITE" id="PS50850"/>
    </source>
</evidence>
<dbReference type="AlphaFoldDB" id="A0A5N6U4U3"/>
<dbReference type="GO" id="GO:0005886">
    <property type="term" value="C:plasma membrane"/>
    <property type="evidence" value="ECO:0007669"/>
    <property type="project" value="TreeGrafter"/>
</dbReference>
<evidence type="ECO:0000256" key="2">
    <source>
        <dbReference type="ARBA" id="ARBA00022692"/>
    </source>
</evidence>
<keyword evidence="3 5" id="KW-1133">Transmembrane helix</keyword>
<dbReference type="InterPro" id="IPR036259">
    <property type="entry name" value="MFS_trans_sf"/>
</dbReference>
<accession>A0A5N6U4U3</accession>
<name>A0A5N6U4U3_ASPAV</name>
<evidence type="ECO:0000313" key="8">
    <source>
        <dbReference type="Proteomes" id="UP000325780"/>
    </source>
</evidence>
<reference evidence="7 8" key="1">
    <citation type="submission" date="2019-04" db="EMBL/GenBank/DDBJ databases">
        <title>Friends and foes A comparative genomics study of 23 Aspergillus species from section Flavi.</title>
        <authorList>
            <consortium name="DOE Joint Genome Institute"/>
            <person name="Kjaerbolling I."/>
            <person name="Vesth T."/>
            <person name="Frisvad J.C."/>
            <person name="Nybo J.L."/>
            <person name="Theobald S."/>
            <person name="Kildgaard S."/>
            <person name="Isbrandt T."/>
            <person name="Kuo A."/>
            <person name="Sato A."/>
            <person name="Lyhne E.K."/>
            <person name="Kogle M.E."/>
            <person name="Wiebenga A."/>
            <person name="Kun R.S."/>
            <person name="Lubbers R.J."/>
            <person name="Makela M.R."/>
            <person name="Barry K."/>
            <person name="Chovatia M."/>
            <person name="Clum A."/>
            <person name="Daum C."/>
            <person name="Haridas S."/>
            <person name="He G."/>
            <person name="LaButti K."/>
            <person name="Lipzen A."/>
            <person name="Mondo S."/>
            <person name="Riley R."/>
            <person name="Salamov A."/>
            <person name="Simmons B.A."/>
            <person name="Magnuson J.K."/>
            <person name="Henrissat B."/>
            <person name="Mortensen U.H."/>
            <person name="Larsen T.O."/>
            <person name="Devries R.P."/>
            <person name="Grigoriev I.V."/>
            <person name="Machida M."/>
            <person name="Baker S.E."/>
            <person name="Andersen M.R."/>
        </authorList>
    </citation>
    <scope>NUCLEOTIDE SEQUENCE [LARGE SCALE GENOMIC DNA]</scope>
    <source>
        <strain evidence="7 8">IBT 18842</strain>
    </source>
</reference>
<dbReference type="Pfam" id="PF07690">
    <property type="entry name" value="MFS_1"/>
    <property type="match status" value="1"/>
</dbReference>
<dbReference type="InterPro" id="IPR020846">
    <property type="entry name" value="MFS_dom"/>
</dbReference>
<feature type="transmembrane region" description="Helical" evidence="5">
    <location>
        <begin position="337"/>
        <end position="357"/>
    </location>
</feature>
<feature type="transmembrane region" description="Helical" evidence="5">
    <location>
        <begin position="201"/>
        <end position="225"/>
    </location>
</feature>
<feature type="transmembrane region" description="Helical" evidence="5">
    <location>
        <begin position="143"/>
        <end position="162"/>
    </location>
</feature>
<feature type="transmembrane region" description="Helical" evidence="5">
    <location>
        <begin position="378"/>
        <end position="399"/>
    </location>
</feature>
<keyword evidence="4 5" id="KW-0472">Membrane</keyword>
<sequence length="510" mass="56415">MPPTEYEAPHGDGMGKTDSQFSEKAEANIQNIEPASLLPERHQSYLLQRHGTLDLDPIPSMDPADPYNWATWKKVANLSLVAFHACMGTFTAAAIIPAYEEIVEDVGVSLQRVSYLTSLQIAILGGAPLFWKPLSHRFGRRPIFLLSLILSCVCNIGCAKSPDYASMAACRALVSFFISPAMAIGSAVVTETFFRRERARYMGIWTVMVTLGVPVGPLIFGFVAQRVGYRWIYWILAITNACEFVLYIFFGPETRYIGGNIESSKSSFKREYMSIGRIDPAPFTLSEFYHPMTLFANIPVLLAASAYAMVFVFASVLNSVEVPQLLQSKFELNAEQLGLQFLGLIIGSLLGEQLGGFMSDMWMNARARRIGRKPAPEYRLWLSYIGYLLTIAGMVVFLVCTEHAEAGKWTVKPIIGTGIAAFGNQVITTVLTTYAVDTYPHDAGSIGVFINLVRSTWGFIGPFWFPDMFEAVGIANSSGVITALIMGVSFFPTVFLQWQGGRFHGDNHQK</sequence>
<dbReference type="Gene3D" id="1.20.1250.20">
    <property type="entry name" value="MFS general substrate transporter like domains"/>
    <property type="match status" value="1"/>
</dbReference>
<feature type="transmembrane region" description="Helical" evidence="5">
    <location>
        <begin position="471"/>
        <end position="496"/>
    </location>
</feature>
<dbReference type="OrthoDB" id="2585655at2759"/>
<dbReference type="Proteomes" id="UP000325780">
    <property type="component" value="Unassembled WGS sequence"/>
</dbReference>
<gene>
    <name evidence="7" type="ORF">BDV25DRAFT_148919</name>
</gene>
<feature type="domain" description="Major facilitator superfamily (MFS) profile" evidence="6">
    <location>
        <begin position="77"/>
        <end position="501"/>
    </location>
</feature>
<keyword evidence="2 5" id="KW-0812">Transmembrane</keyword>
<dbReference type="SUPFAM" id="SSF103473">
    <property type="entry name" value="MFS general substrate transporter"/>
    <property type="match status" value="1"/>
</dbReference>
<dbReference type="GO" id="GO:0022857">
    <property type="term" value="F:transmembrane transporter activity"/>
    <property type="evidence" value="ECO:0007669"/>
    <property type="project" value="InterPro"/>
</dbReference>
<feature type="transmembrane region" description="Helical" evidence="5">
    <location>
        <begin position="174"/>
        <end position="194"/>
    </location>
</feature>
<feature type="transmembrane region" description="Helical" evidence="5">
    <location>
        <begin position="448"/>
        <end position="465"/>
    </location>
</feature>
<feature type="transmembrane region" description="Helical" evidence="5">
    <location>
        <begin position="294"/>
        <end position="317"/>
    </location>
</feature>
<feature type="transmembrane region" description="Helical" evidence="5">
    <location>
        <begin position="75"/>
        <end position="98"/>
    </location>
</feature>
<dbReference type="PANTHER" id="PTHR23502:SF191">
    <property type="entry name" value="MULTIDRUG TRANSPORTER, PUTATIVE (AFU_ORTHOLOGUE AFUA_4G13830)-RELATED"/>
    <property type="match status" value="1"/>
</dbReference>
<feature type="transmembrane region" description="Helical" evidence="5">
    <location>
        <begin position="113"/>
        <end position="131"/>
    </location>
</feature>
<dbReference type="InterPro" id="IPR011701">
    <property type="entry name" value="MFS"/>
</dbReference>
<feature type="transmembrane region" description="Helical" evidence="5">
    <location>
        <begin position="231"/>
        <end position="250"/>
    </location>
</feature>
<protein>
    <submittedName>
        <fullName evidence="7">Major facilitator superfamily domain-containing protein</fullName>
    </submittedName>
</protein>
<dbReference type="EMBL" id="ML742036">
    <property type="protein sequence ID" value="KAE8153663.1"/>
    <property type="molecule type" value="Genomic_DNA"/>
</dbReference>
<organism evidence="7 8">
    <name type="scientific">Aspergillus avenaceus</name>
    <dbReference type="NCBI Taxonomy" id="36643"/>
    <lineage>
        <taxon>Eukaryota</taxon>
        <taxon>Fungi</taxon>
        <taxon>Dikarya</taxon>
        <taxon>Ascomycota</taxon>
        <taxon>Pezizomycotina</taxon>
        <taxon>Eurotiomycetes</taxon>
        <taxon>Eurotiomycetidae</taxon>
        <taxon>Eurotiales</taxon>
        <taxon>Aspergillaceae</taxon>
        <taxon>Aspergillus</taxon>
        <taxon>Aspergillus subgen. Circumdati</taxon>
    </lineage>
</organism>
<evidence type="ECO:0000256" key="1">
    <source>
        <dbReference type="ARBA" id="ARBA00004141"/>
    </source>
</evidence>
<dbReference type="FunFam" id="1.20.1250.20:FF:000318">
    <property type="entry name" value="MFS multidrug transporter, putative"/>
    <property type="match status" value="1"/>
</dbReference>
<evidence type="ECO:0000256" key="3">
    <source>
        <dbReference type="ARBA" id="ARBA00022989"/>
    </source>
</evidence>
<evidence type="ECO:0000256" key="5">
    <source>
        <dbReference type="SAM" id="Phobius"/>
    </source>
</evidence>
<evidence type="ECO:0000313" key="7">
    <source>
        <dbReference type="EMBL" id="KAE8153663.1"/>
    </source>
</evidence>
<keyword evidence="8" id="KW-1185">Reference proteome</keyword>
<proteinExistence type="predicted"/>